<comment type="caution">
    <text evidence="2">The sequence shown here is derived from an EMBL/GenBank/DDBJ whole genome shotgun (WGS) entry which is preliminary data.</text>
</comment>
<protein>
    <recommendedName>
        <fullName evidence="4">Major facilitator superfamily (MFS) profile domain-containing protein</fullName>
    </recommendedName>
</protein>
<name>A0ABU3UL33_9ACTN</name>
<dbReference type="RefSeq" id="WP_240362905.1">
    <property type="nucleotide sequence ID" value="NZ_JARAKF010000001.1"/>
</dbReference>
<dbReference type="Proteomes" id="UP001257627">
    <property type="component" value="Unassembled WGS sequence"/>
</dbReference>
<evidence type="ECO:0000256" key="1">
    <source>
        <dbReference type="SAM" id="Phobius"/>
    </source>
</evidence>
<keyword evidence="1" id="KW-1133">Transmembrane helix</keyword>
<dbReference type="EMBL" id="JARAKF010000001">
    <property type="protein sequence ID" value="MDU8994581.1"/>
    <property type="molecule type" value="Genomic_DNA"/>
</dbReference>
<feature type="transmembrane region" description="Helical" evidence="1">
    <location>
        <begin position="48"/>
        <end position="69"/>
    </location>
</feature>
<accession>A0ABU3UL33</accession>
<organism evidence="2 3">
    <name type="scientific">Streptomyces mirabilis</name>
    <dbReference type="NCBI Taxonomy" id="68239"/>
    <lineage>
        <taxon>Bacteria</taxon>
        <taxon>Bacillati</taxon>
        <taxon>Actinomycetota</taxon>
        <taxon>Actinomycetes</taxon>
        <taxon>Kitasatosporales</taxon>
        <taxon>Streptomycetaceae</taxon>
        <taxon>Streptomyces</taxon>
    </lineage>
</organism>
<proteinExistence type="predicted"/>
<dbReference type="InterPro" id="IPR036259">
    <property type="entry name" value="MFS_trans_sf"/>
</dbReference>
<keyword evidence="1" id="KW-0812">Transmembrane</keyword>
<sequence>MALATAVLPDPDESAKDMGVLNIGNALPQSLVPIAAPALLAIGGGGNYGALFLFGAIAAVLGALAVQFIRSVR</sequence>
<dbReference type="SUPFAM" id="SSF103473">
    <property type="entry name" value="MFS general substrate transporter"/>
    <property type="match status" value="1"/>
</dbReference>
<evidence type="ECO:0000313" key="2">
    <source>
        <dbReference type="EMBL" id="MDU8994581.1"/>
    </source>
</evidence>
<dbReference type="Gene3D" id="1.20.1250.20">
    <property type="entry name" value="MFS general substrate transporter like domains"/>
    <property type="match status" value="1"/>
</dbReference>
<keyword evidence="3" id="KW-1185">Reference proteome</keyword>
<evidence type="ECO:0008006" key="4">
    <source>
        <dbReference type="Google" id="ProtNLM"/>
    </source>
</evidence>
<evidence type="ECO:0000313" key="3">
    <source>
        <dbReference type="Proteomes" id="UP001257627"/>
    </source>
</evidence>
<keyword evidence="1" id="KW-0472">Membrane</keyword>
<reference evidence="2 3" key="1">
    <citation type="submission" date="2023-02" db="EMBL/GenBank/DDBJ databases">
        <authorList>
            <person name="Maleckis M."/>
        </authorList>
    </citation>
    <scope>NUCLEOTIDE SEQUENCE [LARGE SCALE GENOMIC DNA]</scope>
    <source>
        <strain evidence="2 3">P8-A2</strain>
    </source>
</reference>
<gene>
    <name evidence="2" type="ORF">PU648_20000</name>
</gene>